<dbReference type="EMBL" id="HBIV01025056">
    <property type="protein sequence ID" value="CAE0666368.1"/>
    <property type="molecule type" value="Transcribed_RNA"/>
</dbReference>
<dbReference type="InterPro" id="IPR038508">
    <property type="entry name" value="ArfGAP_dom_sf"/>
</dbReference>
<keyword evidence="1" id="KW-0479">Metal-binding</keyword>
<dbReference type="InterPro" id="IPR037278">
    <property type="entry name" value="ARFGAP/RecO"/>
</dbReference>
<dbReference type="Gene3D" id="1.10.220.150">
    <property type="entry name" value="Arf GTPase activating protein"/>
    <property type="match status" value="1"/>
</dbReference>
<dbReference type="CDD" id="cd08838">
    <property type="entry name" value="ArfGap_AGFG"/>
    <property type="match status" value="1"/>
</dbReference>
<dbReference type="InterPro" id="IPR001164">
    <property type="entry name" value="ArfGAP_dom"/>
</dbReference>
<keyword evidence="1" id="KW-0863">Zinc-finger</keyword>
<sequence>MSDPSSRVRERRKKKANRRCFDCRARGPNYVCMDFATFVCTDCSGVHREFGHRVKSINMSSFTSQEASMLERGGNDVAREIWMGRWKGKLLPTIKDSDGDRLEKIRSHITRKYIDKKWVPDPTTAKRHAFARGGRHRIQLQPSGENPSAAKPFLGKTWTNNFFKKQ</sequence>
<dbReference type="SMART" id="SM00105">
    <property type="entry name" value="ArfGap"/>
    <property type="match status" value="1"/>
</dbReference>
<dbReference type="AlphaFoldDB" id="A0A7S3YYV9"/>
<protein>
    <recommendedName>
        <fullName evidence="2">Arf-GAP domain-containing protein</fullName>
    </recommendedName>
</protein>
<proteinExistence type="predicted"/>
<organism evidence="3">
    <name type="scientific">Lotharella globosa</name>
    <dbReference type="NCBI Taxonomy" id="91324"/>
    <lineage>
        <taxon>Eukaryota</taxon>
        <taxon>Sar</taxon>
        <taxon>Rhizaria</taxon>
        <taxon>Cercozoa</taxon>
        <taxon>Chlorarachniophyceae</taxon>
        <taxon>Lotharella</taxon>
    </lineage>
</organism>
<dbReference type="SUPFAM" id="SSF57863">
    <property type="entry name" value="ArfGap/RecO-like zinc finger"/>
    <property type="match status" value="1"/>
</dbReference>
<accession>A0A7S3YYV9</accession>
<dbReference type="InterPro" id="IPR044820">
    <property type="entry name" value="AGD14-like"/>
</dbReference>
<dbReference type="GO" id="GO:0005096">
    <property type="term" value="F:GTPase activator activity"/>
    <property type="evidence" value="ECO:0007669"/>
    <property type="project" value="InterPro"/>
</dbReference>
<dbReference type="PRINTS" id="PR00405">
    <property type="entry name" value="REVINTRACTNG"/>
</dbReference>
<reference evidence="3" key="1">
    <citation type="submission" date="2021-01" db="EMBL/GenBank/DDBJ databases">
        <authorList>
            <person name="Corre E."/>
            <person name="Pelletier E."/>
            <person name="Niang G."/>
            <person name="Scheremetjew M."/>
            <person name="Finn R."/>
            <person name="Kale V."/>
            <person name="Holt S."/>
            <person name="Cochrane G."/>
            <person name="Meng A."/>
            <person name="Brown T."/>
            <person name="Cohen L."/>
        </authorList>
    </citation>
    <scope>NUCLEOTIDE SEQUENCE</scope>
    <source>
        <strain evidence="3">CCCM811</strain>
    </source>
</reference>
<dbReference type="Pfam" id="PF01412">
    <property type="entry name" value="ArfGap"/>
    <property type="match status" value="1"/>
</dbReference>
<dbReference type="PROSITE" id="PS50115">
    <property type="entry name" value="ARFGAP"/>
    <property type="match status" value="1"/>
</dbReference>
<gene>
    <name evidence="3" type="ORF">LGLO00237_LOCUS17979</name>
</gene>
<evidence type="ECO:0000313" key="3">
    <source>
        <dbReference type="EMBL" id="CAE0666368.1"/>
    </source>
</evidence>
<name>A0A7S3YYV9_9EUKA</name>
<dbReference type="GO" id="GO:0008270">
    <property type="term" value="F:zinc ion binding"/>
    <property type="evidence" value="ECO:0007669"/>
    <property type="project" value="UniProtKB-KW"/>
</dbReference>
<evidence type="ECO:0000256" key="1">
    <source>
        <dbReference type="PROSITE-ProRule" id="PRU00288"/>
    </source>
</evidence>
<dbReference type="PANTHER" id="PTHR46085">
    <property type="entry name" value="ARFGAP/RECO-RELATED"/>
    <property type="match status" value="1"/>
</dbReference>
<keyword evidence="1" id="KW-0862">Zinc</keyword>
<evidence type="ECO:0000259" key="2">
    <source>
        <dbReference type="PROSITE" id="PS50115"/>
    </source>
</evidence>
<feature type="domain" description="Arf-GAP" evidence="2">
    <location>
        <begin position="5"/>
        <end position="126"/>
    </location>
</feature>